<dbReference type="EMBL" id="CP095474">
    <property type="protein sequence ID" value="URN14568.1"/>
    <property type="molecule type" value="Genomic_DNA"/>
</dbReference>
<dbReference type="Pfam" id="PF03061">
    <property type="entry name" value="4HBT"/>
    <property type="match status" value="1"/>
</dbReference>
<accession>A0ABY4T6H5</accession>
<evidence type="ECO:0000259" key="1">
    <source>
        <dbReference type="Pfam" id="PF03061"/>
    </source>
</evidence>
<dbReference type="SUPFAM" id="SSF54637">
    <property type="entry name" value="Thioesterase/thiol ester dehydrase-isomerase"/>
    <property type="match status" value="1"/>
</dbReference>
<dbReference type="CDD" id="cd03443">
    <property type="entry name" value="PaaI_thioesterase"/>
    <property type="match status" value="1"/>
</dbReference>
<dbReference type="InterPro" id="IPR006683">
    <property type="entry name" value="Thioestr_dom"/>
</dbReference>
<reference evidence="2" key="1">
    <citation type="submission" date="2022-04" db="EMBL/GenBank/DDBJ databases">
        <title>Systematic whole-genome sequencing reveals an unexpected diversity among actinomycetoma pathogens and provides insights into their antibacterial susceptibilities.</title>
        <authorList>
            <person name="Watson A.K."/>
            <person name="Kepplinger B."/>
            <person name="Bakhiet S.M."/>
            <person name="Mhmoud N.A."/>
            <person name="Chapman J."/>
            <person name="Allenby N."/>
            <person name="Mickiewicz K."/>
            <person name="Goodfellow M."/>
            <person name="Fahal A.H."/>
            <person name="Errington J."/>
        </authorList>
    </citation>
    <scope>NUCLEOTIDE SEQUENCE</scope>
    <source>
        <strain evidence="2">SD 504</strain>
    </source>
</reference>
<evidence type="ECO:0000313" key="2">
    <source>
        <dbReference type="EMBL" id="URN14568.1"/>
    </source>
</evidence>
<dbReference type="RefSeq" id="WP_010471550.1">
    <property type="nucleotide sequence ID" value="NZ_CP095474.1"/>
</dbReference>
<feature type="domain" description="Thioesterase" evidence="1">
    <location>
        <begin position="57"/>
        <end position="134"/>
    </location>
</feature>
<sequence length="162" mass="17192">MPVESAVPVDGAPMTPAALNEMIARDFEDYAACRVTEATRTHLTMEADGTRLRLRPGGTVSGPEQAALVDLAAFLLVNARLGSPTLMALTSSLQISYLSRPRPGLLRTHTRMAKFGRSLCVVLAELRDSADTLAATATVTYSVPPAVRGPGTRRDDDAVGAR</sequence>
<proteinExistence type="predicted"/>
<keyword evidence="3" id="KW-1185">Reference proteome</keyword>
<dbReference type="Proteomes" id="UP001056383">
    <property type="component" value="Chromosome"/>
</dbReference>
<dbReference type="Gene3D" id="3.10.129.10">
    <property type="entry name" value="Hotdog Thioesterase"/>
    <property type="match status" value="1"/>
</dbReference>
<organism evidence="2 3">
    <name type="scientific">Streptomyces sudanensis</name>
    <dbReference type="NCBI Taxonomy" id="436397"/>
    <lineage>
        <taxon>Bacteria</taxon>
        <taxon>Bacillati</taxon>
        <taxon>Actinomycetota</taxon>
        <taxon>Actinomycetes</taxon>
        <taxon>Kitasatosporales</taxon>
        <taxon>Streptomycetaceae</taxon>
        <taxon>Streptomyces</taxon>
    </lineage>
</organism>
<evidence type="ECO:0000313" key="3">
    <source>
        <dbReference type="Proteomes" id="UP001056383"/>
    </source>
</evidence>
<dbReference type="InterPro" id="IPR029069">
    <property type="entry name" value="HotDog_dom_sf"/>
</dbReference>
<protein>
    <submittedName>
        <fullName evidence="2">PaaI family thioesterase</fullName>
    </submittedName>
</protein>
<gene>
    <name evidence="2" type="ORF">MW084_00050</name>
</gene>
<name>A0ABY4T6H5_9ACTN</name>